<feature type="signal peptide" evidence="2">
    <location>
        <begin position="1"/>
        <end position="30"/>
    </location>
</feature>
<dbReference type="AlphaFoldDB" id="A0A5J9U8R0"/>
<gene>
    <name evidence="4" type="ORF">EJB05_35831</name>
</gene>
<feature type="non-terminal residue" evidence="4">
    <location>
        <position position="1"/>
    </location>
</feature>
<proteinExistence type="predicted"/>
<dbReference type="OrthoDB" id="1429720at2759"/>
<dbReference type="EMBL" id="RWGY01000029">
    <property type="protein sequence ID" value="TVU19668.1"/>
    <property type="molecule type" value="Genomic_DNA"/>
</dbReference>
<dbReference type="PANTHER" id="PTHR45631:SF114">
    <property type="entry name" value="OS05G0525800 PROTEIN"/>
    <property type="match status" value="1"/>
</dbReference>
<dbReference type="Proteomes" id="UP000324897">
    <property type="component" value="Chromosome 7"/>
</dbReference>
<keyword evidence="5" id="KW-1185">Reference proteome</keyword>
<sequence>MEEMKKSKPRALVARSSWLMLLYLVAPAPAGVLQARAQPNSNGFISIDCGLAGSSYVEDDTKLSYVPDAAFVTDGAGENHNIPPHFITPQLQRILQNVRSFPNGTRNCYTLGPLISGNKYLIRAAFMYGDSASRPSLICT</sequence>
<evidence type="ECO:0000256" key="2">
    <source>
        <dbReference type="SAM" id="SignalP"/>
    </source>
</evidence>
<organism evidence="4 5">
    <name type="scientific">Eragrostis curvula</name>
    <name type="common">weeping love grass</name>
    <dbReference type="NCBI Taxonomy" id="38414"/>
    <lineage>
        <taxon>Eukaryota</taxon>
        <taxon>Viridiplantae</taxon>
        <taxon>Streptophyta</taxon>
        <taxon>Embryophyta</taxon>
        <taxon>Tracheophyta</taxon>
        <taxon>Spermatophyta</taxon>
        <taxon>Magnoliopsida</taxon>
        <taxon>Liliopsida</taxon>
        <taxon>Poales</taxon>
        <taxon>Poaceae</taxon>
        <taxon>PACMAD clade</taxon>
        <taxon>Chloridoideae</taxon>
        <taxon>Eragrostideae</taxon>
        <taxon>Eragrostidinae</taxon>
        <taxon>Eragrostis</taxon>
    </lineage>
</organism>
<feature type="chain" id="PRO_5023939754" description="Malectin-like domain-containing protein" evidence="2">
    <location>
        <begin position="31"/>
        <end position="140"/>
    </location>
</feature>
<comment type="subcellular location">
    <subcellularLocation>
        <location evidence="1">Membrane</location>
        <topology evidence="1">Single-pass membrane protein</topology>
    </subcellularLocation>
</comment>
<evidence type="ECO:0000256" key="1">
    <source>
        <dbReference type="ARBA" id="ARBA00004167"/>
    </source>
</evidence>
<evidence type="ECO:0000313" key="5">
    <source>
        <dbReference type="Proteomes" id="UP000324897"/>
    </source>
</evidence>
<protein>
    <recommendedName>
        <fullName evidence="3">Malectin-like domain-containing protein</fullName>
    </recommendedName>
</protein>
<name>A0A5J9U8R0_9POAL</name>
<evidence type="ECO:0000259" key="3">
    <source>
        <dbReference type="Pfam" id="PF12819"/>
    </source>
</evidence>
<reference evidence="4 5" key="1">
    <citation type="journal article" date="2019" name="Sci. Rep.">
        <title>A high-quality genome of Eragrostis curvula grass provides insights into Poaceae evolution and supports new strategies to enhance forage quality.</title>
        <authorList>
            <person name="Carballo J."/>
            <person name="Santos B.A.C.M."/>
            <person name="Zappacosta D."/>
            <person name="Garbus I."/>
            <person name="Selva J.P."/>
            <person name="Gallo C.A."/>
            <person name="Diaz A."/>
            <person name="Albertini E."/>
            <person name="Caccamo M."/>
            <person name="Echenique V."/>
        </authorList>
    </citation>
    <scope>NUCLEOTIDE SEQUENCE [LARGE SCALE GENOMIC DNA]</scope>
    <source>
        <strain evidence="5">cv. Victoria</strain>
        <tissue evidence="4">Leaf</tissue>
    </source>
</reference>
<comment type="caution">
    <text evidence="4">The sequence shown here is derived from an EMBL/GenBank/DDBJ whole genome shotgun (WGS) entry which is preliminary data.</text>
</comment>
<evidence type="ECO:0000313" key="4">
    <source>
        <dbReference type="EMBL" id="TVU19668.1"/>
    </source>
</evidence>
<accession>A0A5J9U8R0</accession>
<dbReference type="Gramene" id="TVU19668">
    <property type="protein sequence ID" value="TVU19668"/>
    <property type="gene ID" value="EJB05_35831"/>
</dbReference>
<dbReference type="Pfam" id="PF12819">
    <property type="entry name" value="Malectin_like"/>
    <property type="match status" value="1"/>
</dbReference>
<dbReference type="GO" id="GO:0016020">
    <property type="term" value="C:membrane"/>
    <property type="evidence" value="ECO:0007669"/>
    <property type="project" value="UniProtKB-SubCell"/>
</dbReference>
<dbReference type="PANTHER" id="PTHR45631">
    <property type="entry name" value="OS07G0107800 PROTEIN-RELATED"/>
    <property type="match status" value="1"/>
</dbReference>
<dbReference type="InterPro" id="IPR024788">
    <property type="entry name" value="Malectin-like_Carb-bd_dom"/>
</dbReference>
<keyword evidence="2" id="KW-0732">Signal</keyword>
<feature type="domain" description="Malectin-like" evidence="3">
    <location>
        <begin position="47"/>
        <end position="132"/>
    </location>
</feature>